<keyword evidence="2" id="KW-0732">Signal</keyword>
<evidence type="ECO:0000256" key="2">
    <source>
        <dbReference type="SAM" id="SignalP"/>
    </source>
</evidence>
<comment type="similarity">
    <text evidence="1">Belongs to the UPF0065 (bug) family.</text>
</comment>
<gene>
    <name evidence="3" type="ORF">ACFSNC_16585</name>
</gene>
<sequence length="335" mass="34881">MTRSTRWKAPAPFASFGRAIRRGIGGAVLVAAVGCAGMAQAQQVTVTIPAAPGGGWDNTARMTMQTLQKEKLVTGGIQFVNKGGGVGIIGLTDFVRNNKGNDNGLMFMGVIMLSSILTNRSAITMDDVAPLARLTREYNAVAVPADSPIKTSADLVAELKKDPGAFAVGGSGVGTVDHLTMALIAKTQGIPANKLNFIAFSGGEIVPALVGGKIKAAVSGLSELYPLAKAGRIRLVAVTSDNRLPGVDIPTLKEAGLDVSVSNWRGVVGAPGMSEAARKEWIGRFETMAKSPEWAAALEKQGMENAYLGGEAFSAFIASENKNWQGLLKEAGLVN</sequence>
<dbReference type="RefSeq" id="WP_213351568.1">
    <property type="nucleotide sequence ID" value="NZ_JAHBGB010000006.1"/>
</dbReference>
<feature type="chain" id="PRO_5045733306" evidence="2">
    <location>
        <begin position="42"/>
        <end position="335"/>
    </location>
</feature>
<dbReference type="InterPro" id="IPR042100">
    <property type="entry name" value="Bug_dom1"/>
</dbReference>
<feature type="signal peptide" evidence="2">
    <location>
        <begin position="1"/>
        <end position="41"/>
    </location>
</feature>
<evidence type="ECO:0000256" key="1">
    <source>
        <dbReference type="ARBA" id="ARBA00006987"/>
    </source>
</evidence>
<dbReference type="InterPro" id="IPR005064">
    <property type="entry name" value="BUG"/>
</dbReference>
<name>A0ABW4Z0U8_9HYPH</name>
<protein>
    <submittedName>
        <fullName evidence="3">Bug family tripartite tricarboxylate transporter substrate binding protein</fullName>
    </submittedName>
</protein>
<reference evidence="4" key="1">
    <citation type="journal article" date="2019" name="Int. J. Syst. Evol. Microbiol.">
        <title>The Global Catalogue of Microorganisms (GCM) 10K type strain sequencing project: providing services to taxonomists for standard genome sequencing and annotation.</title>
        <authorList>
            <consortium name="The Broad Institute Genomics Platform"/>
            <consortium name="The Broad Institute Genome Sequencing Center for Infectious Disease"/>
            <person name="Wu L."/>
            <person name="Ma J."/>
        </authorList>
    </citation>
    <scope>NUCLEOTIDE SEQUENCE [LARGE SCALE GENOMIC DNA]</scope>
    <source>
        <strain evidence="4">CCM 7435</strain>
    </source>
</reference>
<keyword evidence="4" id="KW-1185">Reference proteome</keyword>
<evidence type="ECO:0000313" key="3">
    <source>
        <dbReference type="EMBL" id="MFD2142026.1"/>
    </source>
</evidence>
<dbReference type="Proteomes" id="UP001597299">
    <property type="component" value="Unassembled WGS sequence"/>
</dbReference>
<comment type="caution">
    <text evidence="3">The sequence shown here is derived from an EMBL/GenBank/DDBJ whole genome shotgun (WGS) entry which is preliminary data.</text>
</comment>
<evidence type="ECO:0000313" key="4">
    <source>
        <dbReference type="Proteomes" id="UP001597299"/>
    </source>
</evidence>
<dbReference type="CDD" id="cd07012">
    <property type="entry name" value="PBP2_Bug_TTT"/>
    <property type="match status" value="1"/>
</dbReference>
<accession>A0ABW4Z0U8</accession>
<proteinExistence type="inferred from homology"/>
<dbReference type="Gene3D" id="3.40.190.10">
    <property type="entry name" value="Periplasmic binding protein-like II"/>
    <property type="match status" value="1"/>
</dbReference>
<dbReference type="Pfam" id="PF03401">
    <property type="entry name" value="TctC"/>
    <property type="match status" value="1"/>
</dbReference>
<dbReference type="PIRSF" id="PIRSF017082">
    <property type="entry name" value="YflP"/>
    <property type="match status" value="1"/>
</dbReference>
<dbReference type="SUPFAM" id="SSF53850">
    <property type="entry name" value="Periplasmic binding protein-like II"/>
    <property type="match status" value="1"/>
</dbReference>
<organism evidence="3 4">
    <name type="scientific">Ancylobacter oerskovii</name>
    <dbReference type="NCBI Taxonomy" id="459519"/>
    <lineage>
        <taxon>Bacteria</taxon>
        <taxon>Pseudomonadati</taxon>
        <taxon>Pseudomonadota</taxon>
        <taxon>Alphaproteobacteria</taxon>
        <taxon>Hyphomicrobiales</taxon>
        <taxon>Xanthobacteraceae</taxon>
        <taxon>Ancylobacter</taxon>
    </lineage>
</organism>
<dbReference type="Gene3D" id="3.40.190.150">
    <property type="entry name" value="Bordetella uptake gene, domain 1"/>
    <property type="match status" value="1"/>
</dbReference>
<dbReference type="PANTHER" id="PTHR42928">
    <property type="entry name" value="TRICARBOXYLATE-BINDING PROTEIN"/>
    <property type="match status" value="1"/>
</dbReference>
<dbReference type="EMBL" id="JBHUHD010000001">
    <property type="protein sequence ID" value="MFD2142026.1"/>
    <property type="molecule type" value="Genomic_DNA"/>
</dbReference>
<dbReference type="PANTHER" id="PTHR42928:SF3">
    <property type="entry name" value="UPF0065 PROTEIN YFLP"/>
    <property type="match status" value="1"/>
</dbReference>
<dbReference type="PROSITE" id="PS51257">
    <property type="entry name" value="PROKAR_LIPOPROTEIN"/>
    <property type="match status" value="1"/>
</dbReference>